<dbReference type="FunFam" id="3.80.10.10:FF:001070">
    <property type="entry name" value="Leucine-rich repeat transmembrane protein kinase"/>
    <property type="match status" value="1"/>
</dbReference>
<dbReference type="PANTHER" id="PTHR48006">
    <property type="entry name" value="LEUCINE-RICH REPEAT-CONTAINING PROTEIN DDB_G0281931-RELATED"/>
    <property type="match status" value="1"/>
</dbReference>
<dbReference type="PANTHER" id="PTHR48006:SF81">
    <property type="entry name" value="PROTEIN KINASE DOMAIN-CONTAINING PROTEIN"/>
    <property type="match status" value="1"/>
</dbReference>
<evidence type="ECO:0000313" key="24">
    <source>
        <dbReference type="Proteomes" id="UP001237642"/>
    </source>
</evidence>
<evidence type="ECO:0000256" key="11">
    <source>
        <dbReference type="ARBA" id="ARBA00022777"/>
    </source>
</evidence>
<reference evidence="23" key="1">
    <citation type="submission" date="2023-02" db="EMBL/GenBank/DDBJ databases">
        <title>Genome of toxic invasive species Heracleum sosnowskyi carries increased number of genes despite the absence of recent whole-genome duplications.</title>
        <authorList>
            <person name="Schelkunov M."/>
            <person name="Shtratnikova V."/>
            <person name="Makarenko M."/>
            <person name="Klepikova A."/>
            <person name="Omelchenko D."/>
            <person name="Novikova G."/>
            <person name="Obukhova E."/>
            <person name="Bogdanov V."/>
            <person name="Penin A."/>
            <person name="Logacheva M."/>
        </authorList>
    </citation>
    <scope>NUCLEOTIDE SEQUENCE</scope>
    <source>
        <strain evidence="23">Hsosn_3</strain>
        <tissue evidence="23">Leaf</tissue>
    </source>
</reference>
<evidence type="ECO:0000256" key="16">
    <source>
        <dbReference type="ARBA" id="ARBA00023180"/>
    </source>
</evidence>
<evidence type="ECO:0000256" key="15">
    <source>
        <dbReference type="ARBA" id="ARBA00023170"/>
    </source>
</evidence>
<dbReference type="PROSITE" id="PS50011">
    <property type="entry name" value="PROTEIN_KINASE_DOM"/>
    <property type="match status" value="2"/>
</dbReference>
<evidence type="ECO:0000256" key="4">
    <source>
        <dbReference type="ARBA" id="ARBA00022553"/>
    </source>
</evidence>
<dbReference type="Gene3D" id="3.30.200.20">
    <property type="entry name" value="Phosphorylase Kinase, domain 1"/>
    <property type="match status" value="2"/>
</dbReference>
<feature type="chain" id="PRO_5042290161" description="non-specific serine/threonine protein kinase" evidence="21">
    <location>
        <begin position="28"/>
        <end position="1958"/>
    </location>
</feature>
<evidence type="ECO:0000256" key="20">
    <source>
        <dbReference type="SAM" id="Phobius"/>
    </source>
</evidence>
<feature type="domain" description="Protein kinase" evidence="22">
    <location>
        <begin position="665"/>
        <end position="908"/>
    </location>
</feature>
<dbReference type="EC" id="2.7.11.1" evidence="2"/>
<comment type="catalytic activity">
    <reaction evidence="17">
        <text>L-threonyl-[protein] + ATP = O-phospho-L-threonyl-[protein] + ADP + H(+)</text>
        <dbReference type="Rhea" id="RHEA:46608"/>
        <dbReference type="Rhea" id="RHEA-COMP:11060"/>
        <dbReference type="Rhea" id="RHEA-COMP:11605"/>
        <dbReference type="ChEBI" id="CHEBI:15378"/>
        <dbReference type="ChEBI" id="CHEBI:30013"/>
        <dbReference type="ChEBI" id="CHEBI:30616"/>
        <dbReference type="ChEBI" id="CHEBI:61977"/>
        <dbReference type="ChEBI" id="CHEBI:456216"/>
        <dbReference type="EC" id="2.7.11.1"/>
    </reaction>
</comment>
<proteinExistence type="predicted"/>
<dbReference type="SMART" id="SM00220">
    <property type="entry name" value="S_TKc"/>
    <property type="match status" value="2"/>
</dbReference>
<dbReference type="GO" id="GO:0006952">
    <property type="term" value="P:defense response"/>
    <property type="evidence" value="ECO:0007669"/>
    <property type="project" value="UniProtKB-ARBA"/>
</dbReference>
<feature type="signal peptide" evidence="21">
    <location>
        <begin position="1"/>
        <end position="27"/>
    </location>
</feature>
<comment type="subcellular location">
    <subcellularLocation>
        <location evidence="1">Membrane</location>
        <topology evidence="1">Single-pass type I membrane protein</topology>
    </subcellularLocation>
</comment>
<dbReference type="FunFam" id="1.10.510.10:FF:000044">
    <property type="entry name" value="Putative LRR receptor-like serine/threonine-protein kinase"/>
    <property type="match status" value="1"/>
</dbReference>
<keyword evidence="11" id="KW-0418">Kinase</keyword>
<dbReference type="Gene3D" id="2.60.120.430">
    <property type="entry name" value="Galactose-binding lectin"/>
    <property type="match status" value="2"/>
</dbReference>
<keyword evidence="5" id="KW-0433">Leucine-rich repeat</keyword>
<dbReference type="FunFam" id="3.30.200.20:FF:000217">
    <property type="entry name" value="probable LRR receptor-like serine/threonine-protein kinase At1g53430"/>
    <property type="match status" value="2"/>
</dbReference>
<keyword evidence="4" id="KW-0597">Phosphoprotein</keyword>
<evidence type="ECO:0000256" key="6">
    <source>
        <dbReference type="ARBA" id="ARBA00022679"/>
    </source>
</evidence>
<evidence type="ECO:0000256" key="14">
    <source>
        <dbReference type="ARBA" id="ARBA00023136"/>
    </source>
</evidence>
<evidence type="ECO:0000256" key="21">
    <source>
        <dbReference type="SAM" id="SignalP"/>
    </source>
</evidence>
<feature type="region of interest" description="Disordered" evidence="19">
    <location>
        <begin position="909"/>
        <end position="939"/>
    </location>
</feature>
<keyword evidence="3" id="KW-0723">Serine/threonine-protein kinase</keyword>
<evidence type="ECO:0000256" key="7">
    <source>
        <dbReference type="ARBA" id="ARBA00022692"/>
    </source>
</evidence>
<feature type="region of interest" description="Disordered" evidence="19">
    <location>
        <begin position="971"/>
        <end position="997"/>
    </location>
</feature>
<feature type="compositionally biased region" description="Basic and acidic residues" evidence="19">
    <location>
        <begin position="913"/>
        <end position="931"/>
    </location>
</feature>
<comment type="catalytic activity">
    <reaction evidence="18">
        <text>L-seryl-[protein] + ATP = O-phospho-L-seryl-[protein] + ADP + H(+)</text>
        <dbReference type="Rhea" id="RHEA:17989"/>
        <dbReference type="Rhea" id="RHEA-COMP:9863"/>
        <dbReference type="Rhea" id="RHEA-COMP:11604"/>
        <dbReference type="ChEBI" id="CHEBI:15378"/>
        <dbReference type="ChEBI" id="CHEBI:29999"/>
        <dbReference type="ChEBI" id="CHEBI:30616"/>
        <dbReference type="ChEBI" id="CHEBI:83421"/>
        <dbReference type="ChEBI" id="CHEBI:456216"/>
        <dbReference type="EC" id="2.7.11.1"/>
    </reaction>
</comment>
<evidence type="ECO:0000256" key="19">
    <source>
        <dbReference type="SAM" id="MobiDB-lite"/>
    </source>
</evidence>
<evidence type="ECO:0000256" key="3">
    <source>
        <dbReference type="ARBA" id="ARBA00022527"/>
    </source>
</evidence>
<evidence type="ECO:0000256" key="12">
    <source>
        <dbReference type="ARBA" id="ARBA00022840"/>
    </source>
</evidence>
<dbReference type="InterPro" id="IPR008271">
    <property type="entry name" value="Ser/Thr_kinase_AS"/>
</dbReference>
<dbReference type="InterPro" id="IPR000719">
    <property type="entry name" value="Prot_kinase_dom"/>
</dbReference>
<dbReference type="InterPro" id="IPR021720">
    <property type="entry name" value="Malectin_dom"/>
</dbReference>
<keyword evidence="16" id="KW-0325">Glycoprotein</keyword>
<keyword evidence="13 20" id="KW-1133">Transmembrane helix</keyword>
<dbReference type="Pfam" id="PF11721">
    <property type="entry name" value="Malectin"/>
    <property type="match status" value="2"/>
</dbReference>
<evidence type="ECO:0000256" key="2">
    <source>
        <dbReference type="ARBA" id="ARBA00012513"/>
    </source>
</evidence>
<evidence type="ECO:0000256" key="5">
    <source>
        <dbReference type="ARBA" id="ARBA00022614"/>
    </source>
</evidence>
<dbReference type="GO" id="GO:0051707">
    <property type="term" value="P:response to other organism"/>
    <property type="evidence" value="ECO:0007669"/>
    <property type="project" value="UniProtKB-ARBA"/>
</dbReference>
<keyword evidence="10" id="KW-0547">Nucleotide-binding</keyword>
<dbReference type="GO" id="GO:0004674">
    <property type="term" value="F:protein serine/threonine kinase activity"/>
    <property type="evidence" value="ECO:0007669"/>
    <property type="project" value="UniProtKB-KW"/>
</dbReference>
<dbReference type="FunFam" id="3.80.10.10:FF:001026">
    <property type="entry name" value="Putative leucine-rich repeat receptor-like serine/threonine-protein kinase isoform A"/>
    <property type="match status" value="1"/>
</dbReference>
<comment type="caution">
    <text evidence="23">The sequence shown here is derived from an EMBL/GenBank/DDBJ whole genome shotgun (WGS) entry which is preliminary data.</text>
</comment>
<keyword evidence="6" id="KW-0808">Transferase</keyword>
<dbReference type="GO" id="GO:0005524">
    <property type="term" value="F:ATP binding"/>
    <property type="evidence" value="ECO:0007669"/>
    <property type="project" value="UniProtKB-KW"/>
</dbReference>
<dbReference type="GO" id="GO:0016020">
    <property type="term" value="C:membrane"/>
    <property type="evidence" value="ECO:0007669"/>
    <property type="project" value="UniProtKB-SubCell"/>
</dbReference>
<organism evidence="23 24">
    <name type="scientific">Heracleum sosnowskyi</name>
    <dbReference type="NCBI Taxonomy" id="360622"/>
    <lineage>
        <taxon>Eukaryota</taxon>
        <taxon>Viridiplantae</taxon>
        <taxon>Streptophyta</taxon>
        <taxon>Embryophyta</taxon>
        <taxon>Tracheophyta</taxon>
        <taxon>Spermatophyta</taxon>
        <taxon>Magnoliopsida</taxon>
        <taxon>eudicotyledons</taxon>
        <taxon>Gunneridae</taxon>
        <taxon>Pentapetalae</taxon>
        <taxon>asterids</taxon>
        <taxon>campanulids</taxon>
        <taxon>Apiales</taxon>
        <taxon>Apiaceae</taxon>
        <taxon>Apioideae</taxon>
        <taxon>apioid superclade</taxon>
        <taxon>Tordylieae</taxon>
        <taxon>Tordyliinae</taxon>
        <taxon>Heracleum</taxon>
    </lineage>
</organism>
<feature type="compositionally biased region" description="Basic and acidic residues" evidence="19">
    <location>
        <begin position="971"/>
        <end position="983"/>
    </location>
</feature>
<dbReference type="SUPFAM" id="SSF56112">
    <property type="entry name" value="Protein kinase-like (PK-like)"/>
    <property type="match status" value="2"/>
</dbReference>
<accession>A0AAD8ISH6</accession>
<dbReference type="Proteomes" id="UP001237642">
    <property type="component" value="Unassembled WGS sequence"/>
</dbReference>
<reference evidence="23" key="2">
    <citation type="submission" date="2023-05" db="EMBL/GenBank/DDBJ databases">
        <authorList>
            <person name="Schelkunov M.I."/>
        </authorList>
    </citation>
    <scope>NUCLEOTIDE SEQUENCE</scope>
    <source>
        <strain evidence="23">Hsosn_3</strain>
        <tissue evidence="23">Leaf</tissue>
    </source>
</reference>
<dbReference type="FunFam" id="2.60.120.430:FF:000004">
    <property type="entry name" value="Putative leucine-rich repeat receptor-like serine/threonine-protein kinase"/>
    <property type="match status" value="2"/>
</dbReference>
<feature type="transmembrane region" description="Helical" evidence="20">
    <location>
        <begin position="1583"/>
        <end position="1606"/>
    </location>
</feature>
<evidence type="ECO:0000313" key="23">
    <source>
        <dbReference type="EMBL" id="KAK1389230.1"/>
    </source>
</evidence>
<dbReference type="FunFam" id="3.80.10.10:FF:000095">
    <property type="entry name" value="LRR receptor-like serine/threonine-protein kinase GSO1"/>
    <property type="match status" value="1"/>
</dbReference>
<dbReference type="InterPro" id="IPR051824">
    <property type="entry name" value="LRR_Rcpt-Like_S/T_Kinase"/>
</dbReference>
<evidence type="ECO:0000256" key="17">
    <source>
        <dbReference type="ARBA" id="ARBA00047899"/>
    </source>
</evidence>
<gene>
    <name evidence="23" type="ORF">POM88_017408</name>
</gene>
<dbReference type="SMART" id="SM00369">
    <property type="entry name" value="LRR_TYP"/>
    <property type="match status" value="5"/>
</dbReference>
<dbReference type="CDD" id="cd14066">
    <property type="entry name" value="STKc_IRAK"/>
    <property type="match status" value="1"/>
</dbReference>
<dbReference type="InterPro" id="IPR003591">
    <property type="entry name" value="Leu-rich_rpt_typical-subtyp"/>
</dbReference>
<dbReference type="InterPro" id="IPR011009">
    <property type="entry name" value="Kinase-like_dom_sf"/>
</dbReference>
<dbReference type="Pfam" id="PF07714">
    <property type="entry name" value="PK_Tyr_Ser-Thr"/>
    <property type="match status" value="3"/>
</dbReference>
<dbReference type="Pfam" id="PF13855">
    <property type="entry name" value="LRR_8"/>
    <property type="match status" value="2"/>
</dbReference>
<feature type="transmembrane region" description="Helical" evidence="20">
    <location>
        <begin position="1006"/>
        <end position="1023"/>
    </location>
</feature>
<evidence type="ECO:0000256" key="1">
    <source>
        <dbReference type="ARBA" id="ARBA00004479"/>
    </source>
</evidence>
<dbReference type="EMBL" id="JAUIZM010000004">
    <property type="protein sequence ID" value="KAK1389230.1"/>
    <property type="molecule type" value="Genomic_DNA"/>
</dbReference>
<keyword evidence="24" id="KW-1185">Reference proteome</keyword>
<evidence type="ECO:0000256" key="18">
    <source>
        <dbReference type="ARBA" id="ARBA00048679"/>
    </source>
</evidence>
<dbReference type="Gene3D" id="1.10.510.10">
    <property type="entry name" value="Transferase(Phosphotransferase) domain 1"/>
    <property type="match status" value="2"/>
</dbReference>
<keyword evidence="8 21" id="KW-0732">Signal</keyword>
<dbReference type="SUPFAM" id="SSF52058">
    <property type="entry name" value="L domain-like"/>
    <property type="match status" value="2"/>
</dbReference>
<evidence type="ECO:0000256" key="9">
    <source>
        <dbReference type="ARBA" id="ARBA00022737"/>
    </source>
</evidence>
<dbReference type="InterPro" id="IPR001245">
    <property type="entry name" value="Ser-Thr/Tyr_kinase_cat_dom"/>
</dbReference>
<protein>
    <recommendedName>
        <fullName evidence="2">non-specific serine/threonine protein kinase</fullName>
        <ecNumber evidence="2">2.7.11.1</ecNumber>
    </recommendedName>
</protein>
<keyword evidence="12" id="KW-0067">ATP-binding</keyword>
<dbReference type="InterPro" id="IPR032675">
    <property type="entry name" value="LRR_dom_sf"/>
</dbReference>
<dbReference type="InterPro" id="IPR001611">
    <property type="entry name" value="Leu-rich_rpt"/>
</dbReference>
<feature type="transmembrane region" description="Helical" evidence="20">
    <location>
        <begin position="604"/>
        <end position="629"/>
    </location>
</feature>
<evidence type="ECO:0000256" key="10">
    <source>
        <dbReference type="ARBA" id="ARBA00022741"/>
    </source>
</evidence>
<sequence>MFFTGHAQRASVSAILVLTFFAALSSAATLLPDDEVKALQEFGKILGKRDWNFSADPCSGEWGWVTLNPLKGSENAVTCNCSFSNNTVCHIVSILAKAQNLSGRLPAKELLGLPFLQQIDLTRNYLNGSLPPEWGSSRLVNISLIGNRLTGSIPKQFGNITTLEQLVLEYNQLSGPIPPELGNLPAIQRILLSSNNFTGELPVTLAKLTTLKDFRAVDNRFTGKIPDFIQNWTSIEKLAIQGSNLSGPIPSGIARLTKLNDLRISDLNGNGGTFPPLGRMIKLKTLILRSCNIVGPLPEYLGAMEKLKILDLSFNKINGQIPKTFTGLSIADYIYLTGNLLSGPVPDWMLKAGSAIDLSYNNFTLGSSGDSHCQEKNVNLFAGTSKGNVSAIASCLNFLCPRDWYSFHINCGGREVTEGSTNYEDDTLGGPSSFFQSGTNWASSSTGHFLDENTSKDVYTWTNTSRLYGNLSTLYTTARLSPISLTYIGFCLLNGNYTVLLQFAEIMFSDEKTYSSLGRRVFDVYIQGKLVLKDFNIAAEAGGVRKEVVKRFTAVVNSSTLEIRFYWAGKGTTGIPIRGVYGPLISAISVNPDFDPPSGKGASISVSTVVGIVVAAVSVVLLVLGILWWRCCLRRKNRTELDLKSLDLRTGSFTLRQIRAATNNFDVENKIGEGGFGPVYKGLLLDGTLIAVKQLSSKSKQGNREFVNEIGMISALQHPHLVKLYGCCIEGNQLLLVYEYMENNSLARALFGPKEFQLKLDWSTRHKICTGIAKAKLDEAENSHISTRVAGTYGYMAPEYAMRGHLTDKADVYSFGIVALEIVSGRSNTSFRAKEEAFYLLDWALELKEKGNLMELVDEKLESEYNEEEVMVMINVALLCANAMPSVRPPMSSVVSILEGGSVIQDFISDPSELNKKTDSNDINETNRESNEASIGNGRVQSISVHDSWTASSTSTADLYPVDFESEYWKSRDRRNGTKQKENQDDESDMKDEDVMSHTTKTRSKVILLLISILLFATAAPTLPNDEVEALQQIATTLGKTDWIFGADSCNNTDGGNNSITCDCTSSNATICHVVGLTFKRQNLAGKLPSSELLSLPSLQIIDFSRNYLNGSLPPEWGSSRLTNITLLGNRLTGTIPKELGNITTLLELLLDHNQLSGPVPPEIGNLPAIERIILSSNNLSGELPLTFANLTTLKDFRIADTNFTGKIPNFIEKWINVQILIIQGTRLNGPIPSGIAQLTDLFDLRISDLNGTEQAFPPLRGMKNIKRLVLRSCNIVGQLPEYLVDMKNLTTLDLSFNKLSGEIPISFAGLSNTEQIYLTGNMLSGSDPENRMPKGQNNIDLSYNNFTPATFCQQNDINLFASSSTRNISGIVSCLENPPCQRNWHSIHINCGGREVSGGRGSKYEADIAGGPSSFSRSGANWGTSNTGHFMDDSNRKFLSTNISRLYMDRPELYMDARISPISLTYYGFCLSNENYTVKLHFAEIMFTDDETYNSLGRRIFDVYIQGKLVLKDFNIALEAGGVGKGIIKSFPVTLRSSTLEIRLYWTGKGTTSIPEKGVYGPLISAISVESDSIPSEGKRSVGIVVGIVVAAVSGFVLVFAILWWKGCLRSKDRMNIDRKGLDLQTGSFTLRQIRVATNNFDVANKIGEGGFGPVYKGLLSDGTLIAVKQLSSKSQQGNREFVNEIGIITALQHPHLVKLYGCCIEGNQLLLVYEYLENNSLARALFEPEKWQIKLDWATRYKICIGIGKGLAYLHEESRLKIVHRDIKATNVLLDKELNPKISDFGLAKLVEEEKTHMSTRVAGTYGYMAPEYAMRGNLTDKADVYSFGIVALEIVSGMSNTSSRSEQEPLYLLDWAHELKAEGNLTNLVDKRLGSEFNEKEATSVINIALLCTNISPVVRPAMSSVVSILEGRSVMQDYFSDQSTNSEIKQPTDFIDIQQQSYVTSSSGDSQLKG</sequence>
<dbReference type="PROSITE" id="PS00108">
    <property type="entry name" value="PROTEIN_KINASE_ST"/>
    <property type="match status" value="1"/>
</dbReference>
<keyword evidence="14 20" id="KW-0472">Membrane</keyword>
<dbReference type="Pfam" id="PF00560">
    <property type="entry name" value="LRR_1"/>
    <property type="match status" value="2"/>
</dbReference>
<keyword evidence="15" id="KW-0675">Receptor</keyword>
<keyword evidence="9" id="KW-0677">Repeat</keyword>
<feature type="domain" description="Protein kinase" evidence="22">
    <location>
        <begin position="1642"/>
        <end position="1923"/>
    </location>
</feature>
<keyword evidence="7 20" id="KW-0812">Transmembrane</keyword>
<evidence type="ECO:0000259" key="22">
    <source>
        <dbReference type="PROSITE" id="PS50011"/>
    </source>
</evidence>
<dbReference type="Gene3D" id="3.80.10.10">
    <property type="entry name" value="Ribonuclease Inhibitor"/>
    <property type="match status" value="6"/>
</dbReference>
<evidence type="ECO:0000256" key="8">
    <source>
        <dbReference type="ARBA" id="ARBA00022729"/>
    </source>
</evidence>
<evidence type="ECO:0000256" key="13">
    <source>
        <dbReference type="ARBA" id="ARBA00022989"/>
    </source>
</evidence>
<name>A0AAD8ISH6_9APIA</name>